<evidence type="ECO:0000313" key="2">
    <source>
        <dbReference type="Proteomes" id="UP000593562"/>
    </source>
</evidence>
<dbReference type="EMBL" id="JAAARO010000010">
    <property type="protein sequence ID" value="KAF5741098.1"/>
    <property type="molecule type" value="Genomic_DNA"/>
</dbReference>
<name>A0A7J7D496_TRIWF</name>
<comment type="caution">
    <text evidence="1">The sequence shown here is derived from an EMBL/GenBank/DDBJ whole genome shotgun (WGS) entry which is preliminary data.</text>
</comment>
<dbReference type="Pfam" id="PF14009">
    <property type="entry name" value="PADRE"/>
    <property type="match status" value="1"/>
</dbReference>
<dbReference type="InParanoid" id="A0A7J7D496"/>
<organism evidence="1 2">
    <name type="scientific">Tripterygium wilfordii</name>
    <name type="common">Thunder God vine</name>
    <dbReference type="NCBI Taxonomy" id="458696"/>
    <lineage>
        <taxon>Eukaryota</taxon>
        <taxon>Viridiplantae</taxon>
        <taxon>Streptophyta</taxon>
        <taxon>Embryophyta</taxon>
        <taxon>Tracheophyta</taxon>
        <taxon>Spermatophyta</taxon>
        <taxon>Magnoliopsida</taxon>
        <taxon>eudicotyledons</taxon>
        <taxon>Gunneridae</taxon>
        <taxon>Pentapetalae</taxon>
        <taxon>rosids</taxon>
        <taxon>fabids</taxon>
        <taxon>Celastrales</taxon>
        <taxon>Celastraceae</taxon>
        <taxon>Tripterygium</taxon>
    </lineage>
</organism>
<dbReference type="Proteomes" id="UP000593562">
    <property type="component" value="Unassembled WGS sequence"/>
</dbReference>
<reference evidence="1 2" key="1">
    <citation type="journal article" date="2020" name="Nat. Commun.">
        <title>Genome of Tripterygium wilfordii and identification of cytochrome P450 involved in triptolide biosynthesis.</title>
        <authorList>
            <person name="Tu L."/>
            <person name="Su P."/>
            <person name="Zhang Z."/>
            <person name="Gao L."/>
            <person name="Wang J."/>
            <person name="Hu T."/>
            <person name="Zhou J."/>
            <person name="Zhang Y."/>
            <person name="Zhao Y."/>
            <person name="Liu Y."/>
            <person name="Song Y."/>
            <person name="Tong Y."/>
            <person name="Lu Y."/>
            <person name="Yang J."/>
            <person name="Xu C."/>
            <person name="Jia M."/>
            <person name="Peters R.J."/>
            <person name="Huang L."/>
            <person name="Gao W."/>
        </authorList>
    </citation>
    <scope>NUCLEOTIDE SEQUENCE [LARGE SCALE GENOMIC DNA]</scope>
    <source>
        <strain evidence="2">cv. XIE 37</strain>
        <tissue evidence="1">Leaf</tissue>
    </source>
</reference>
<dbReference type="PANTHER" id="PTHR33052">
    <property type="entry name" value="DUF4228 DOMAIN PROTEIN-RELATED"/>
    <property type="match status" value="1"/>
</dbReference>
<evidence type="ECO:0000313" key="1">
    <source>
        <dbReference type="EMBL" id="KAF5741098.1"/>
    </source>
</evidence>
<accession>A0A7J7D496</accession>
<proteinExistence type="predicted"/>
<gene>
    <name evidence="1" type="ORF">HS088_TW10G00093</name>
</gene>
<sequence>MLNVFSRISGIPRKIDQESKREKELRRASASMGICSSKKKFVRIVHAGGKAELYRSAVSASTVMVKHPGMCVARPEVFRNPQRSLLGPEETLLPGYKYYIIPLSTAQKLKRRHSRNNEVEGPAEGKEEMSDALISWDSGGCNSEDFSMCSAKEFYTSREGWSNCLRRRNGGVKKPFVPPLPRARMPKGLGWLPGLSPVKELSP</sequence>
<evidence type="ECO:0008006" key="3">
    <source>
        <dbReference type="Google" id="ProtNLM"/>
    </source>
</evidence>
<dbReference type="InterPro" id="IPR025322">
    <property type="entry name" value="PADRE_dom"/>
</dbReference>
<keyword evidence="2" id="KW-1185">Reference proteome</keyword>
<protein>
    <recommendedName>
        <fullName evidence="3">DUF4228 domain protein</fullName>
    </recommendedName>
</protein>
<dbReference type="AlphaFoldDB" id="A0A7J7D496"/>